<name>A0A0E9XE09_ANGAN</name>
<reference evidence="1" key="2">
    <citation type="journal article" date="2015" name="Fish Shellfish Immunol.">
        <title>Early steps in the European eel (Anguilla anguilla)-Vibrio vulnificus interaction in the gills: Role of the RtxA13 toxin.</title>
        <authorList>
            <person name="Callol A."/>
            <person name="Pajuelo D."/>
            <person name="Ebbesson L."/>
            <person name="Teles M."/>
            <person name="MacKenzie S."/>
            <person name="Amaro C."/>
        </authorList>
    </citation>
    <scope>NUCLEOTIDE SEQUENCE</scope>
</reference>
<proteinExistence type="predicted"/>
<dbReference type="EMBL" id="GBXM01008502">
    <property type="protein sequence ID" value="JAI00076.1"/>
    <property type="molecule type" value="Transcribed_RNA"/>
</dbReference>
<accession>A0A0E9XE09</accession>
<sequence>MEFHHQCTWVWVLSLQTALPVLFQFTLGYELYLPQCCTSYFLLVLLKEDCKSNTFLCNLMYLPFCVCN</sequence>
<dbReference type="AlphaFoldDB" id="A0A0E9XE09"/>
<reference evidence="1" key="1">
    <citation type="submission" date="2014-11" db="EMBL/GenBank/DDBJ databases">
        <authorList>
            <person name="Amaro Gonzalez C."/>
        </authorList>
    </citation>
    <scope>NUCLEOTIDE SEQUENCE</scope>
</reference>
<protein>
    <submittedName>
        <fullName evidence="1">Uncharacterized protein</fullName>
    </submittedName>
</protein>
<organism evidence="1">
    <name type="scientific">Anguilla anguilla</name>
    <name type="common">European freshwater eel</name>
    <name type="synonym">Muraena anguilla</name>
    <dbReference type="NCBI Taxonomy" id="7936"/>
    <lineage>
        <taxon>Eukaryota</taxon>
        <taxon>Metazoa</taxon>
        <taxon>Chordata</taxon>
        <taxon>Craniata</taxon>
        <taxon>Vertebrata</taxon>
        <taxon>Euteleostomi</taxon>
        <taxon>Actinopterygii</taxon>
        <taxon>Neopterygii</taxon>
        <taxon>Teleostei</taxon>
        <taxon>Anguilliformes</taxon>
        <taxon>Anguillidae</taxon>
        <taxon>Anguilla</taxon>
    </lineage>
</organism>
<evidence type="ECO:0000313" key="1">
    <source>
        <dbReference type="EMBL" id="JAI00076.1"/>
    </source>
</evidence>